<dbReference type="AlphaFoldDB" id="A0AAU7FC81"/>
<accession>A0AAU7FC81</accession>
<evidence type="ECO:0000256" key="2">
    <source>
        <dbReference type="ARBA" id="ARBA00021549"/>
    </source>
</evidence>
<dbReference type="GO" id="GO:0005886">
    <property type="term" value="C:plasma membrane"/>
    <property type="evidence" value="ECO:0007669"/>
    <property type="project" value="UniProtKB-SubCell"/>
</dbReference>
<dbReference type="PROSITE" id="PS00409">
    <property type="entry name" value="PROKAR_NTER_METHYL"/>
    <property type="match status" value="1"/>
</dbReference>
<dbReference type="InterPro" id="IPR022346">
    <property type="entry name" value="T2SS_GspH"/>
</dbReference>
<evidence type="ECO:0000256" key="1">
    <source>
        <dbReference type="ARBA" id="ARBA00004377"/>
    </source>
</evidence>
<dbReference type="Gene3D" id="3.30.700.10">
    <property type="entry name" value="Glycoprotein, Type 4 Pilin"/>
    <property type="match status" value="1"/>
</dbReference>
<evidence type="ECO:0000256" key="6">
    <source>
        <dbReference type="ARBA" id="ARBA00022692"/>
    </source>
</evidence>
<dbReference type="EMBL" id="CP157355">
    <property type="protein sequence ID" value="XBM02360.1"/>
    <property type="molecule type" value="Genomic_DNA"/>
</dbReference>
<keyword evidence="5" id="KW-0997">Cell inner membrane</keyword>
<protein>
    <recommendedName>
        <fullName evidence="2">Type II secretion system protein H</fullName>
    </recommendedName>
    <alternativeName>
        <fullName evidence="10">General secretion pathway protein H</fullName>
    </alternativeName>
</protein>
<keyword evidence="4" id="KW-0488">Methylation</keyword>
<evidence type="ECO:0000256" key="7">
    <source>
        <dbReference type="ARBA" id="ARBA00022989"/>
    </source>
</evidence>
<feature type="domain" description="General secretion pathway GspH" evidence="12">
    <location>
        <begin position="54"/>
        <end position="167"/>
    </location>
</feature>
<keyword evidence="6 11" id="KW-0812">Transmembrane</keyword>
<reference evidence="13" key="1">
    <citation type="submission" date="2024-05" db="EMBL/GenBank/DDBJ databases">
        <authorList>
            <person name="Yang L."/>
            <person name="Pan L."/>
        </authorList>
    </citation>
    <scope>NUCLEOTIDE SEQUENCE</scope>
    <source>
        <strain evidence="13">FCG-7</strain>
    </source>
</reference>
<dbReference type="Pfam" id="PF12019">
    <property type="entry name" value="GspH"/>
    <property type="match status" value="1"/>
</dbReference>
<evidence type="ECO:0000256" key="11">
    <source>
        <dbReference type="SAM" id="Phobius"/>
    </source>
</evidence>
<dbReference type="GO" id="GO:0015627">
    <property type="term" value="C:type II protein secretion system complex"/>
    <property type="evidence" value="ECO:0007669"/>
    <property type="project" value="InterPro"/>
</dbReference>
<dbReference type="KEGG" id="cmav:ABHF33_09490"/>
<dbReference type="InterPro" id="IPR045584">
    <property type="entry name" value="Pilin-like"/>
</dbReference>
<organism evidence="13">
    <name type="scientific">Chitinibacter mangrovi</name>
    <dbReference type="NCBI Taxonomy" id="3153927"/>
    <lineage>
        <taxon>Bacteria</taxon>
        <taxon>Pseudomonadati</taxon>
        <taxon>Pseudomonadota</taxon>
        <taxon>Betaproteobacteria</taxon>
        <taxon>Neisseriales</taxon>
        <taxon>Chitinibacteraceae</taxon>
        <taxon>Chitinibacter</taxon>
    </lineage>
</organism>
<keyword evidence="7 11" id="KW-1133">Transmembrane helix</keyword>
<keyword evidence="3" id="KW-1003">Cell membrane</keyword>
<evidence type="ECO:0000313" key="13">
    <source>
        <dbReference type="EMBL" id="XBM02360.1"/>
    </source>
</evidence>
<evidence type="ECO:0000256" key="9">
    <source>
        <dbReference type="ARBA" id="ARBA00025772"/>
    </source>
</evidence>
<comment type="similarity">
    <text evidence="9">Belongs to the GSP H family.</text>
</comment>
<evidence type="ECO:0000256" key="10">
    <source>
        <dbReference type="ARBA" id="ARBA00030775"/>
    </source>
</evidence>
<dbReference type="InterPro" id="IPR012902">
    <property type="entry name" value="N_methyl_site"/>
</dbReference>
<name>A0AAU7FC81_9NEIS</name>
<comment type="subcellular location">
    <subcellularLocation>
        <location evidence="1">Cell inner membrane</location>
        <topology evidence="1">Single-pass membrane protein</topology>
    </subcellularLocation>
</comment>
<dbReference type="GO" id="GO:0015628">
    <property type="term" value="P:protein secretion by the type II secretion system"/>
    <property type="evidence" value="ECO:0007669"/>
    <property type="project" value="InterPro"/>
</dbReference>
<evidence type="ECO:0000256" key="5">
    <source>
        <dbReference type="ARBA" id="ARBA00022519"/>
    </source>
</evidence>
<evidence type="ECO:0000256" key="4">
    <source>
        <dbReference type="ARBA" id="ARBA00022481"/>
    </source>
</evidence>
<dbReference type="RefSeq" id="WP_348946627.1">
    <property type="nucleotide sequence ID" value="NZ_CP157355.1"/>
</dbReference>
<feature type="transmembrane region" description="Helical" evidence="11">
    <location>
        <begin position="21"/>
        <end position="42"/>
    </location>
</feature>
<keyword evidence="8 11" id="KW-0472">Membrane</keyword>
<dbReference type="SUPFAM" id="SSF54523">
    <property type="entry name" value="Pili subunits"/>
    <property type="match status" value="1"/>
</dbReference>
<dbReference type="NCBIfam" id="TIGR02532">
    <property type="entry name" value="IV_pilin_GFxxxE"/>
    <property type="match status" value="1"/>
</dbReference>
<dbReference type="Pfam" id="PF07963">
    <property type="entry name" value="N_methyl"/>
    <property type="match status" value="1"/>
</dbReference>
<sequence length="207" mass="22537">MQSHLIRQDLIMRYHSTGFTLIELMITVAIMAIILAVAVPSFNKMIEQERIITAAESISSDLVLARNESIRTNEASYFTLETGWKYSVCNANGAASCTCNSTTPLNATKGSCKRRFTKESSDWSNISANTAAFDNDFKFDPINGMPRELDNSKWTGSGKKSLTLSSSLGQELFITIGSSGRVKVCTNSTSTKKVGRYTAVSTGGDCL</sequence>
<evidence type="ECO:0000256" key="3">
    <source>
        <dbReference type="ARBA" id="ARBA00022475"/>
    </source>
</evidence>
<gene>
    <name evidence="13" type="ORF">ABHF33_09490</name>
</gene>
<evidence type="ECO:0000256" key="8">
    <source>
        <dbReference type="ARBA" id="ARBA00023136"/>
    </source>
</evidence>
<evidence type="ECO:0000259" key="12">
    <source>
        <dbReference type="Pfam" id="PF12019"/>
    </source>
</evidence>
<proteinExistence type="inferred from homology"/>